<accession>A0A849V9B1</accession>
<sequence length="58" mass="6503">MKIKLNKKKVKNLSLDSKTMVKDLTPQVAGGIYYSRRGQLGCGSWFACENPTDARNIK</sequence>
<reference evidence="1 2" key="1">
    <citation type="submission" date="2020-04" db="EMBL/GenBank/DDBJ databases">
        <title>Pseudoalteromonas caenipelagi sp. nov., isolated from a tidal flat.</title>
        <authorList>
            <person name="Park S."/>
            <person name="Yoon J.-H."/>
        </authorList>
    </citation>
    <scope>NUCLEOTIDE SEQUENCE [LARGE SCALE GENOMIC DNA]</scope>
    <source>
        <strain evidence="1 2">JBTF-M23</strain>
    </source>
</reference>
<dbReference type="AlphaFoldDB" id="A0A849V9B1"/>
<dbReference type="RefSeq" id="WP_171625008.1">
    <property type="nucleotide sequence ID" value="NZ_JABBPG010000002.1"/>
</dbReference>
<name>A0A849V9B1_9GAMM</name>
<evidence type="ECO:0000313" key="1">
    <source>
        <dbReference type="EMBL" id="NOU49922.1"/>
    </source>
</evidence>
<dbReference type="Proteomes" id="UP000586305">
    <property type="component" value="Unassembled WGS sequence"/>
</dbReference>
<organism evidence="1 2">
    <name type="scientific">Pseudoalteromonas caenipelagi</name>
    <dbReference type="NCBI Taxonomy" id="2726988"/>
    <lineage>
        <taxon>Bacteria</taxon>
        <taxon>Pseudomonadati</taxon>
        <taxon>Pseudomonadota</taxon>
        <taxon>Gammaproteobacteria</taxon>
        <taxon>Alteromonadales</taxon>
        <taxon>Pseudoalteromonadaceae</taxon>
        <taxon>Pseudoalteromonas</taxon>
    </lineage>
</organism>
<protein>
    <submittedName>
        <fullName evidence="1">Uncharacterized protein</fullName>
    </submittedName>
</protein>
<proteinExistence type="predicted"/>
<comment type="caution">
    <text evidence="1">The sequence shown here is derived from an EMBL/GenBank/DDBJ whole genome shotgun (WGS) entry which is preliminary data.</text>
</comment>
<evidence type="ECO:0000313" key="2">
    <source>
        <dbReference type="Proteomes" id="UP000586305"/>
    </source>
</evidence>
<gene>
    <name evidence="1" type="ORF">HG263_05145</name>
</gene>
<keyword evidence="2" id="KW-1185">Reference proteome</keyword>
<dbReference type="EMBL" id="JABBPG010000002">
    <property type="protein sequence ID" value="NOU49922.1"/>
    <property type="molecule type" value="Genomic_DNA"/>
</dbReference>